<dbReference type="VEuPathDB" id="TriTrypDB:ADEAN_000635800"/>
<name>A0A7G2CHN7_9TRYP</name>
<keyword evidence="2" id="KW-0812">Transmembrane</keyword>
<dbReference type="Proteomes" id="UP000515908">
    <property type="component" value="Chromosome 12"/>
</dbReference>
<evidence type="ECO:0000313" key="4">
    <source>
        <dbReference type="Proteomes" id="UP000515908"/>
    </source>
</evidence>
<keyword evidence="2" id="KW-0472">Membrane</keyword>
<evidence type="ECO:0000256" key="2">
    <source>
        <dbReference type="SAM" id="Phobius"/>
    </source>
</evidence>
<gene>
    <name evidence="3" type="ORF">ADEAN_000635800</name>
</gene>
<feature type="compositionally biased region" description="Low complexity" evidence="1">
    <location>
        <begin position="101"/>
        <end position="112"/>
    </location>
</feature>
<proteinExistence type="predicted"/>
<sequence length="190" mass="20478">MNIGSATTETGVVVDYYRYHSRGHRGCTWGENEDGSWNDCKLATVITVSVVGGLVVIGIIIAIIWYCVLEKGGNSTTHTVNTNSVANPLQDTPTNPNHRQPAPATYRPYRPANTDDTVPVYNTNPNTAYEPNYAFATAPPADLSYYDYSSTYNNGGYESGPLPPSSSDTPAAVGIPLQSDVRGKKKGEKV</sequence>
<feature type="transmembrane region" description="Helical" evidence="2">
    <location>
        <begin position="42"/>
        <end position="68"/>
    </location>
</feature>
<feature type="region of interest" description="Disordered" evidence="1">
    <location>
        <begin position="80"/>
        <end position="115"/>
    </location>
</feature>
<organism evidence="3 4">
    <name type="scientific">Angomonas deanei</name>
    <dbReference type="NCBI Taxonomy" id="59799"/>
    <lineage>
        <taxon>Eukaryota</taxon>
        <taxon>Discoba</taxon>
        <taxon>Euglenozoa</taxon>
        <taxon>Kinetoplastea</taxon>
        <taxon>Metakinetoplastina</taxon>
        <taxon>Trypanosomatida</taxon>
        <taxon>Trypanosomatidae</taxon>
        <taxon>Strigomonadinae</taxon>
        <taxon>Angomonas</taxon>
    </lineage>
</organism>
<reference evidence="3 4" key="1">
    <citation type="submission" date="2020-08" db="EMBL/GenBank/DDBJ databases">
        <authorList>
            <person name="Newling K."/>
            <person name="Davey J."/>
            <person name="Forrester S."/>
        </authorList>
    </citation>
    <scope>NUCLEOTIDE SEQUENCE [LARGE SCALE GENOMIC DNA]</scope>
    <source>
        <strain evidence="4">Crithidia deanei Carvalho (ATCC PRA-265)</strain>
    </source>
</reference>
<accession>A0A7G2CHN7</accession>
<protein>
    <submittedName>
        <fullName evidence="3">Uncharacterized protein</fullName>
    </submittedName>
</protein>
<dbReference type="EMBL" id="LR877156">
    <property type="protein sequence ID" value="CAD2218865.1"/>
    <property type="molecule type" value="Genomic_DNA"/>
</dbReference>
<keyword evidence="2" id="KW-1133">Transmembrane helix</keyword>
<evidence type="ECO:0000313" key="3">
    <source>
        <dbReference type="EMBL" id="CAD2218865.1"/>
    </source>
</evidence>
<feature type="compositionally biased region" description="Polar residues" evidence="1">
    <location>
        <begin position="89"/>
        <end position="98"/>
    </location>
</feature>
<feature type="region of interest" description="Disordered" evidence="1">
    <location>
        <begin position="156"/>
        <end position="190"/>
    </location>
</feature>
<evidence type="ECO:0000256" key="1">
    <source>
        <dbReference type="SAM" id="MobiDB-lite"/>
    </source>
</evidence>
<keyword evidence="4" id="KW-1185">Reference proteome</keyword>
<dbReference type="AlphaFoldDB" id="A0A7G2CHN7"/>